<evidence type="ECO:0000313" key="9">
    <source>
        <dbReference type="Proteomes" id="UP000242662"/>
    </source>
</evidence>
<dbReference type="SUPFAM" id="SSF47336">
    <property type="entry name" value="ACP-like"/>
    <property type="match status" value="4"/>
</dbReference>
<dbReference type="FunFam" id="2.30.38.10:FF:000001">
    <property type="entry name" value="Non-ribosomal peptide synthetase PvdI"/>
    <property type="match status" value="4"/>
</dbReference>
<dbReference type="FunFam" id="3.40.50.12780:FF:000012">
    <property type="entry name" value="Non-ribosomal peptide synthetase"/>
    <property type="match status" value="3"/>
</dbReference>
<dbReference type="Proteomes" id="UP000242662">
    <property type="component" value="Unassembled WGS sequence"/>
</dbReference>
<dbReference type="NCBIfam" id="NF003417">
    <property type="entry name" value="PRK04813.1"/>
    <property type="match status" value="4"/>
</dbReference>
<feature type="domain" description="Carrier" evidence="7">
    <location>
        <begin position="2032"/>
        <end position="2107"/>
    </location>
</feature>
<dbReference type="EMBL" id="FMYM01000003">
    <property type="protein sequence ID" value="SDB91997.1"/>
    <property type="molecule type" value="Genomic_DNA"/>
</dbReference>
<gene>
    <name evidence="8" type="ORF">SAMN05421737_103187</name>
</gene>
<evidence type="ECO:0000256" key="3">
    <source>
        <dbReference type="ARBA" id="ARBA00022450"/>
    </source>
</evidence>
<dbReference type="GO" id="GO:0044550">
    <property type="term" value="P:secondary metabolite biosynthetic process"/>
    <property type="evidence" value="ECO:0007669"/>
    <property type="project" value="UniProtKB-ARBA"/>
</dbReference>
<dbReference type="InterPro" id="IPR020845">
    <property type="entry name" value="AMP-binding_CS"/>
</dbReference>
<dbReference type="NCBIfam" id="TIGR01746">
    <property type="entry name" value="Thioester-redct"/>
    <property type="match status" value="1"/>
</dbReference>
<dbReference type="PROSITE" id="PS50075">
    <property type="entry name" value="CARRIER"/>
    <property type="match status" value="4"/>
</dbReference>
<dbReference type="FunFam" id="3.40.50.980:FF:000001">
    <property type="entry name" value="Non-ribosomal peptide synthetase"/>
    <property type="match status" value="4"/>
</dbReference>
<dbReference type="PROSITE" id="PS00012">
    <property type="entry name" value="PHOSPHOPANTETHEINE"/>
    <property type="match status" value="3"/>
</dbReference>
<dbReference type="FunFam" id="3.30.559.10:FF:000012">
    <property type="entry name" value="Non-ribosomal peptide synthetase"/>
    <property type="match status" value="1"/>
</dbReference>
<dbReference type="Gene3D" id="3.40.50.980">
    <property type="match status" value="8"/>
</dbReference>
<dbReference type="GO" id="GO:0008610">
    <property type="term" value="P:lipid biosynthetic process"/>
    <property type="evidence" value="ECO:0007669"/>
    <property type="project" value="UniProtKB-ARBA"/>
</dbReference>
<dbReference type="GO" id="GO:0043041">
    <property type="term" value="P:amino acid activation for nonribosomal peptide biosynthetic process"/>
    <property type="evidence" value="ECO:0007669"/>
    <property type="project" value="TreeGrafter"/>
</dbReference>
<dbReference type="PROSITE" id="PS00455">
    <property type="entry name" value="AMP_BINDING"/>
    <property type="match status" value="4"/>
</dbReference>
<evidence type="ECO:0000256" key="1">
    <source>
        <dbReference type="ARBA" id="ARBA00001957"/>
    </source>
</evidence>
<dbReference type="CDD" id="cd19531">
    <property type="entry name" value="LCL_NRPS-like"/>
    <property type="match status" value="4"/>
</dbReference>
<keyword evidence="6" id="KW-0045">Antibiotic biosynthesis</keyword>
<dbReference type="Gene3D" id="3.30.300.30">
    <property type="match status" value="4"/>
</dbReference>
<dbReference type="Pfam" id="PF07993">
    <property type="entry name" value="NAD_binding_4"/>
    <property type="match status" value="1"/>
</dbReference>
<dbReference type="SMART" id="SM00823">
    <property type="entry name" value="PKS_PP"/>
    <property type="match status" value="4"/>
</dbReference>
<dbReference type="SUPFAM" id="SSF51735">
    <property type="entry name" value="NAD(P)-binding Rossmann-fold domains"/>
    <property type="match status" value="1"/>
</dbReference>
<dbReference type="InterPro" id="IPR010071">
    <property type="entry name" value="AA_adenyl_dom"/>
</dbReference>
<dbReference type="PANTHER" id="PTHR45527">
    <property type="entry name" value="NONRIBOSOMAL PEPTIDE SYNTHETASE"/>
    <property type="match status" value="1"/>
</dbReference>
<dbReference type="InterPro" id="IPR006162">
    <property type="entry name" value="Ppantetheine_attach_site"/>
</dbReference>
<feature type="domain" description="Carrier" evidence="7">
    <location>
        <begin position="984"/>
        <end position="1059"/>
    </location>
</feature>
<dbReference type="CDD" id="cd12117">
    <property type="entry name" value="A_NRPS_Srf_like"/>
    <property type="match status" value="4"/>
</dbReference>
<dbReference type="Gene3D" id="2.30.38.10">
    <property type="entry name" value="Luciferase, Domain 3"/>
    <property type="match status" value="4"/>
</dbReference>
<dbReference type="Gene3D" id="3.30.559.30">
    <property type="entry name" value="Nonribosomal peptide synthetase, condensation domain"/>
    <property type="match status" value="4"/>
</dbReference>
<evidence type="ECO:0000256" key="4">
    <source>
        <dbReference type="ARBA" id="ARBA00022553"/>
    </source>
</evidence>
<dbReference type="GO" id="GO:0072330">
    <property type="term" value="P:monocarboxylic acid biosynthetic process"/>
    <property type="evidence" value="ECO:0007669"/>
    <property type="project" value="UniProtKB-ARBA"/>
</dbReference>
<dbReference type="InterPro" id="IPR013120">
    <property type="entry name" value="FAR_NAD-bd"/>
</dbReference>
<protein>
    <submittedName>
        <fullName evidence="8">Amino acid adenylation domain-containing protein/thioester reductase domain-containing protein</fullName>
    </submittedName>
</protein>
<dbReference type="FunFam" id="1.10.1200.10:FF:000016">
    <property type="entry name" value="Non-ribosomal peptide synthase"/>
    <property type="match status" value="1"/>
</dbReference>
<dbReference type="Pfam" id="PF13193">
    <property type="entry name" value="AMP-binding_C"/>
    <property type="match status" value="4"/>
</dbReference>
<dbReference type="GO" id="GO:0017000">
    <property type="term" value="P:antibiotic biosynthetic process"/>
    <property type="evidence" value="ECO:0007669"/>
    <property type="project" value="UniProtKB-KW"/>
</dbReference>
<proteinExistence type="inferred from homology"/>
<dbReference type="Pfam" id="PF00501">
    <property type="entry name" value="AMP-binding"/>
    <property type="match status" value="4"/>
</dbReference>
<dbReference type="FunFam" id="3.30.559.30:FF:000001">
    <property type="entry name" value="Non-ribosomal peptide synthetase"/>
    <property type="match status" value="3"/>
</dbReference>
<reference evidence="9" key="1">
    <citation type="submission" date="2016-09" db="EMBL/GenBank/DDBJ databases">
        <authorList>
            <person name="Varghese N."/>
            <person name="Submissions S."/>
        </authorList>
    </citation>
    <scope>NUCLEOTIDE SEQUENCE [LARGE SCALE GENOMIC DNA]</scope>
    <source>
        <strain evidence="9">25nlg</strain>
    </source>
</reference>
<dbReference type="Gene3D" id="3.30.559.10">
    <property type="entry name" value="Chloramphenicol acetyltransferase-like domain"/>
    <property type="match status" value="4"/>
</dbReference>
<dbReference type="InterPro" id="IPR036291">
    <property type="entry name" value="NAD(P)-bd_dom_sf"/>
</dbReference>
<keyword evidence="5" id="KW-0436">Ligase</keyword>
<dbReference type="STRING" id="1464122.SAMN05421737_103187"/>
<dbReference type="FunFam" id="1.10.1200.10:FF:000005">
    <property type="entry name" value="Nonribosomal peptide synthetase 1"/>
    <property type="match status" value="3"/>
</dbReference>
<dbReference type="InterPro" id="IPR045851">
    <property type="entry name" value="AMP-bd_C_sf"/>
</dbReference>
<dbReference type="Pfam" id="PF00668">
    <property type="entry name" value="Condensation"/>
    <property type="match status" value="4"/>
</dbReference>
<dbReference type="RefSeq" id="WP_090775036.1">
    <property type="nucleotide sequence ID" value="NZ_FMYM01000003.1"/>
</dbReference>
<comment type="cofactor">
    <cofactor evidence="1">
        <name>pantetheine 4'-phosphate</name>
        <dbReference type="ChEBI" id="CHEBI:47942"/>
    </cofactor>
</comment>
<feature type="domain" description="Carrier" evidence="7">
    <location>
        <begin position="4128"/>
        <end position="4203"/>
    </location>
</feature>
<dbReference type="InterPro" id="IPR025110">
    <property type="entry name" value="AMP-bd_C"/>
</dbReference>
<evidence type="ECO:0000313" key="8">
    <source>
        <dbReference type="EMBL" id="SDB91997.1"/>
    </source>
</evidence>
<keyword evidence="4" id="KW-0597">Phosphoprotein</keyword>
<dbReference type="Gene3D" id="1.10.1200.10">
    <property type="entry name" value="ACP-like"/>
    <property type="match status" value="4"/>
</dbReference>
<dbReference type="InterPro" id="IPR001242">
    <property type="entry name" value="Condensation_dom"/>
</dbReference>
<evidence type="ECO:0000256" key="5">
    <source>
        <dbReference type="ARBA" id="ARBA00022598"/>
    </source>
</evidence>
<evidence type="ECO:0000256" key="6">
    <source>
        <dbReference type="ARBA" id="ARBA00023194"/>
    </source>
</evidence>
<dbReference type="Pfam" id="PF00550">
    <property type="entry name" value="PP-binding"/>
    <property type="match status" value="4"/>
</dbReference>
<name>A0A1G6HCF2_9BACI</name>
<dbReference type="SUPFAM" id="SSF52777">
    <property type="entry name" value="CoA-dependent acyltransferases"/>
    <property type="match status" value="8"/>
</dbReference>
<dbReference type="InterPro" id="IPR036736">
    <property type="entry name" value="ACP-like_sf"/>
</dbReference>
<evidence type="ECO:0000259" key="7">
    <source>
        <dbReference type="PROSITE" id="PS50075"/>
    </source>
</evidence>
<dbReference type="SUPFAM" id="SSF56801">
    <property type="entry name" value="Acetyl-CoA synthetase-like"/>
    <property type="match status" value="4"/>
</dbReference>
<dbReference type="InterPro" id="IPR023213">
    <property type="entry name" value="CAT-like_dom_sf"/>
</dbReference>
<dbReference type="InterPro" id="IPR010080">
    <property type="entry name" value="Thioester_reductase-like_dom"/>
</dbReference>
<evidence type="ECO:0000256" key="2">
    <source>
        <dbReference type="ARBA" id="ARBA00006432"/>
    </source>
</evidence>
<dbReference type="FunFam" id="3.30.300.30:FF:000010">
    <property type="entry name" value="Enterobactin synthetase component F"/>
    <property type="match status" value="4"/>
</dbReference>
<dbReference type="OrthoDB" id="9765680at2"/>
<dbReference type="CDD" id="cd05235">
    <property type="entry name" value="SDR_e1"/>
    <property type="match status" value="1"/>
</dbReference>
<sequence length="4605" mass="512489">MSDKKALLKALLKKQGEKKVHPLSYTQQRFWLSSKMDETNAVDHISLNWRMHGAVSVKVIEKCFQTLVSRHAMLRTTFQARDGQVLQVTEPNAKVAIKRIDLAHTQNREQQAYAYVQTEAHRLFDLEKGPLFRVTMLTLDEEDHFILVNMHHIIADGWSIDVLQAEFARLYEAFSAGEAPDLQALPQQYTDFVLTQKNQWQHGDFEAQLDYWQQQLADVPVLQLPTDRPRPPVQTYNGRTKKFPLPKALVSDLKALSRKEGTTLYMTLLAAYYVLLARYSGQEDIAVGTAVANRNREELEGIIGAFVNMVVLRAKMDADMSFDSLLQHVKEVTLAAQAHQDVPFEQVVQAVQPERNAEHTPLFQVAFALETKTTPLAALDVDIDMIDVSWKTSLFDLSLMMEDHGDHLVAGLVYNVDLFNEETIDQMGQQLQVLLASIVQRPSEAVQALPLMSEQERETLLVQWNDTACPYPAEKTVPALFEEQAATRPEAIALIASKSNEVMTYRELNARANRIARFLTNEGVEQGDFVGVCMHRSFDQIASILAILKVGGAYIGLDPAYPPERLRYMMEESEMPLLFTDRHFDTTGCASTTKAVLLDQVVLPEEATNLPELMCTPTTIANVIYTSGSTGTPKGVLIPHRGIVRLVKGETWVPITPEDVYLQGASIAFDAATFEIWSSLLNGAKLVLLEAERAGVQDYADVIKQHRISTLWLTAGLFNAIVDEQVEALQGVKYLLAGGEALSVPHVKKAMNVLEGTQVINGYGPAENTACTACHWVEARDLDRVSIPIGRPIANTNVYVLDSEQQPVPIGVVGELYTGGDGVASGYLKRPDLTKERFIPHPFKKGSDEKLYRTGDLVRYLPDGSLSFIGRADHQVKIRGFRIELDEVSALLGQHPDVQAAIAHVHEDPVRGKQLIAYVVPTDQDHLQETTLRTHLQKSLPSFMVPSHIVMLHALPLSPNGKVDRKALPAPTWGTSHDNKHDNGPQTPVEEILARIWTEVLGVERVARNDHFFTCGGHSLLATKVVARVRKLFNVDLPVPQLFKTPIFADLAREIERSFGMAVEKKPLTRQPYQERMPLSFSQTSMWFFEQMYPGNRHYHMPMSWRIRGSLNVSVLEQSLKALVDRHASFRTVFTKQDDEEVVQQVVPSSFSLAVIDVRNEPDKEVHLQAERKQPFSFTTGPLFRAQLVQRATDDYELFINMHHIISDGWSMGIFIRELQALYEAFLAGKPSPLRALPLQYTDYAVWQREWLESGVLEKQMDYWREQLDGVEVLQLATDYPRPATQTFTGKTHIFTLDQKMTASLQRVSDQAGATLYMTLLAAFHILLQRYSGQEDITVGTPVAGRNEAEVENVIGFFVNTLVIRARVDGSSSFLSLLQQVKETALQAYVHQDVPFEKLVSELDAARDPSYSPLFQVLFALQNMQVDTLTLPDVTVEQVNETEETALFDLSLMMTEIENGVVGELVYNTDLFSSERIALMAHHFQVLLMEIVEQPTAAIGTLTLVSAQEREQLLTEWHETVTPSDVNGCVHTLFEAQAGRTPSAIALVDEEHALTYGTLNARANALAHRLVTEGVKAGEAVGICMGRSIEQIVSMLAILKAGGAYVCLDPAYPQERLQYMIDETAMKMILVNGDEQLHFRNVETVCVTTRVQPAEDTNDLTIQVQSKATANIIYTSGSTGAPKGVQVTHQGIVRLAKDETVVPRSSEDVYLYASSMSFDAATFEIWRSLLNGARLVIMSTARPSLQDYAHLIQTERVSVLWLTAGLFNVIVDDDAEALQGVKYLLIGGEALSTPHVKKAMHTLRGTQIINGYGPTENTVFTTCHQIKEEDLARPAIPIGRPIAGTDVYVLDEQQTPVPIGVVGELYTGGAGLAAGYLNQPELTADRFVSHPFKEGTNEKLYRTGDLVRYLPDGTLTFVGRRDDQVKIRGFRIELGEVEAILLNDARIQAAVVSVHEQEGHGKQLVAHVVPENADLDRHQLRADLKQQLPPFMVPAAIVVLQSLPLTNNGKVNRKALPAPNWETAANEEGTGAPITHTEHVLVDIWKDVLRVPHVSRHDDFFARGGHSLLATQVVSRIRKMLAIDFPLAELFRVPVLSEMAREIERSGGTTVRDEAFTPVSRDAAALPLSFAQQRMWFFDQMHEGTCHYHMPSLWRLRGAIDVACLEKSFQALIERHESLRTCFVAADGQDTVSQHIMPTTFTLPVMEVNSEHGVEAFVADDLSAPFNLATGPLVRASLLKLGEDDYRLYVNMHHIISDGWSLQLFVRELSELYAAFVTDKPSPLPALPVQYADFAVRQREWLAQGVLEAQMAYWQKQLDGVSVLQLPTDYARPSAQTFTGKTKRFQLPLALTTSLRQLSNETGTTLYMTLLAAFQALLHRYSGQEDIAIGTPVAGRNRTEVEGLIGFFVNTLVMRTHVAPSLRFSDLLTRVKETTLAAYAHQDVPFDQLVQALVVDRDAGHTPLFQVLFALQNTPNETSQLGDVDMDAITLENETALFDLSLVLEETGEALDGLFVYNTALFEEARIDRMIAHFQALLAAVVENNETSVADIVLTCAAEQHELLVTWNEATKDEPVSSADFVHTVFEKRAATTPEAIALQRENDTMTYAALNDRANGIAMLLQEQGVKVGDKVGICMSRSFDQVASMLAVLKAGAVYIGLDREYPEERLQYMIDDTHMPLLLTESDVVAKRRLRHVQLVCLDKLGIEPKMTNIATALSDNTSLANVIYTSGSTGKPKGVCITHRGIVALLTGDTYIPITSSDVLLYASSPSFDVTTFEVWGSLLNGARLVLMSEAKASLHDYERVIQKDRISTLWLTAGLFNVMVDHNVKALQGVKHLVTGGEAVSVPHIKKALEALPGTRVLNGYGPSENTVCTTIHWVEAADMARPSIPIGRPVPHTDVYVLDEEKRPVPAGVVGELYVGGIRLAAGYLNRPELTKERFIPHPFKDGAHEKVYRTGDLVRYLPDGTLLFVGRTDDQVKIRGFRIELGEVTGALLDHADVQTAVAHVHEDTSRGKQLVAYVVPKNQATFNVATLQEDLKAKLPSFMVPTAIVILSALPLSASGKVDRKALPQPDWDARLDAQDDVSPQTPVEEILATIWGDVLGVTSIRKNDHFFELGGHSLLATQVVSRIRQLLHVDFPLSRLFQVPRLADMAREIQAQMGTTVAEKTFLSVRRDEKLPLSFSQQRLWFFEQMYQHSCHYHMPSQWRLTGTVNTAILEQCFTEMIRRHESLRTTFVSADGEAVQLIHAPESFSLQVIEASCEEDVAAIIDRERTQPFNIGTGPLMRAMLIKCAPDRHELLVNMHHIISDGWSMGIFIRELCSLYEAFSAGQSSPLLPLPVQYADFSVWQRDWLEGAVMREQLAYWQQQLNGVSELQLPTDFPRPAVQTFHGETKMFTLSPELTAALRQLSRETGTTMYMTLLAAFYTFLHRYSQQDDIAVGTPVANRHHGEIEGVIGFFVNTLVMRTQVKSERTFRTLLQQVKETTLAAYAHQDVPFEKLVETLCTSRDTSFTPLFQVLFTLQNDPTDRVKMGDVTLQSVPLDNKTALFDLSLVMTAHDDQLTGGFVYNTALFTEERVARMIAHFETLLTAIVAQPDKEVGTLSLIPAAEQEQLLVEWNDTAHPYPRNHCVHTLFEEQVATSPEAIALQSVDETMTYRALNARANRIAHFLLAQGVQPGDCVGICMNRSFDQVASMLAVLKAGGAYVGLDPEHPVERLQFIVDETAMPLLLTDQPVSVAHVSIVCLNEQEMPTVETNVTVPNEATALANVIYTSGSTGKPKGVLIAHRGIARLVKGKTWVPISSNDVFLYASSISFDASTFEIWSSLLNGARLALMTASNPRLQDYAHMIQTYNVSTLWLTAGLFNVIIDHHIEALQGVKYLLVGGEALSVPHIEKAHAALHDTQIINGYGPSENTACTACHWIEAEDMTRPSIPIGRPIANTTAYVLDQNEQLAPIGVVGELYVGGDGVSLGYLNRPDLTAERFIPHPFKQGSSEKLYRTGDLVRYLPDGKLLFIGRTDHQVKIRGFRIELGEIEAVLQQHEDIDGAIVIVSENTVGDKTLTAYVAAEKGMDATTVRAHAKAHLPHYMVPTHIFTLEAFPLTTSGKVDRKALPTLCQEEREEIARPQSETEHQLLAIWQRILKRQQIGIHDNFFELGGHSLLATKLVFIMSEELGIDLTLRHLFDHPTIAGMAHILEEPSRFDAEGETLQAQFEQDCVLEPDITAPLQDAAPPSEQVKTILLTGATGFLGAYMLRDLLQTTQAVIHCVVRHKEGAAPLERIEKNLRRYDLWQPAFATRIKPVVSDLAKSRLGLNDTEWAELAAQVDVIYHNGADVNFMMPYEQSRYPNVYGTKEIIRLAVSNKVKPLHYVSTLSVFSEPSNDETLFTETSDLGSPDGLHIGYTQSKWVAEHVVAHARAQGVPISIYRPGRVSGDSVTGIVNESDFLWRLVRGCLELGMAPRMDEKIEMTPVDKMSQAIVCLSQKETVGGTYHLFNRHKIKFATIVEAMKAFHETFAEVSTEAWLAALEQDARQHETNAMAPLIHLLKEGGFSEARTAFSNDKTVVKLDQYGVDFPILTADMVAKTIAHFYKTGILKAKTTTM</sequence>
<feature type="domain" description="Carrier" evidence="7">
    <location>
        <begin position="3087"/>
        <end position="3162"/>
    </location>
</feature>
<dbReference type="PANTHER" id="PTHR45527:SF1">
    <property type="entry name" value="FATTY ACID SYNTHASE"/>
    <property type="match status" value="1"/>
</dbReference>
<keyword evidence="9" id="KW-1185">Reference proteome</keyword>
<accession>A0A1G6HCF2</accession>
<keyword evidence="3" id="KW-0596">Phosphopantetheine</keyword>
<dbReference type="InterPro" id="IPR000873">
    <property type="entry name" value="AMP-dep_synth/lig_dom"/>
</dbReference>
<dbReference type="GO" id="GO:0031177">
    <property type="term" value="F:phosphopantetheine binding"/>
    <property type="evidence" value="ECO:0007669"/>
    <property type="project" value="InterPro"/>
</dbReference>
<dbReference type="InterPro" id="IPR009081">
    <property type="entry name" value="PP-bd_ACP"/>
</dbReference>
<dbReference type="NCBIfam" id="TIGR01733">
    <property type="entry name" value="AA-adenyl-dom"/>
    <property type="match status" value="4"/>
</dbReference>
<comment type="similarity">
    <text evidence="2">Belongs to the ATP-dependent AMP-binding enzyme family.</text>
</comment>
<dbReference type="InterPro" id="IPR020806">
    <property type="entry name" value="PKS_PP-bd"/>
</dbReference>
<organism evidence="8 9">
    <name type="scientific">Shouchella lonarensis</name>
    <dbReference type="NCBI Taxonomy" id="1464122"/>
    <lineage>
        <taxon>Bacteria</taxon>
        <taxon>Bacillati</taxon>
        <taxon>Bacillota</taxon>
        <taxon>Bacilli</taxon>
        <taxon>Bacillales</taxon>
        <taxon>Bacillaceae</taxon>
        <taxon>Shouchella</taxon>
    </lineage>
</organism>
<dbReference type="Gene3D" id="3.40.50.720">
    <property type="entry name" value="NAD(P)-binding Rossmann-like Domain"/>
    <property type="match status" value="1"/>
</dbReference>
<dbReference type="GO" id="GO:0005829">
    <property type="term" value="C:cytosol"/>
    <property type="evidence" value="ECO:0007669"/>
    <property type="project" value="TreeGrafter"/>
</dbReference>
<dbReference type="GO" id="GO:0016874">
    <property type="term" value="F:ligase activity"/>
    <property type="evidence" value="ECO:0007669"/>
    <property type="project" value="UniProtKB-KW"/>
</dbReference>